<proteinExistence type="predicted"/>
<evidence type="ECO:0000313" key="3">
    <source>
        <dbReference type="EMBL" id="TBT83177.1"/>
    </source>
</evidence>
<feature type="domain" description="SAF" evidence="2">
    <location>
        <begin position="47"/>
        <end position="104"/>
    </location>
</feature>
<evidence type="ECO:0000259" key="2">
    <source>
        <dbReference type="Pfam" id="PF08666"/>
    </source>
</evidence>
<keyword evidence="1" id="KW-0472">Membrane</keyword>
<dbReference type="InterPro" id="IPR013974">
    <property type="entry name" value="SAF"/>
</dbReference>
<comment type="caution">
    <text evidence="3">The sequence shown here is derived from an EMBL/GenBank/DDBJ whole genome shotgun (WGS) entry which is preliminary data.</text>
</comment>
<dbReference type="RefSeq" id="WP_131169261.1">
    <property type="nucleotide sequence ID" value="NZ_SDMQ01000013.1"/>
</dbReference>
<keyword evidence="1" id="KW-0812">Transmembrane</keyword>
<dbReference type="Proteomes" id="UP000292373">
    <property type="component" value="Unassembled WGS sequence"/>
</dbReference>
<sequence length="208" mass="21193">METPVPDATRPRIRLRRSPLWLLAGILAVCLGGLASAFVYLSLTASDPVLRVNRTIHRGEVIQGADLSVVSVGTGVDVRTVGDERAAEVIGRAAVTDVPGGSLLVEGSWGESGVPVGSARVGLRLSVGRFPTTDLRPGTQVLVVALPAQGEAEAELPGSIPASLVGEPAVQTDGSTLLALSVPAGSAELVARLAAADRVALVQTGNGR</sequence>
<protein>
    <recommendedName>
        <fullName evidence="2">SAF domain-containing protein</fullName>
    </recommendedName>
</protein>
<name>A0A4Q9KBH4_9ACTN</name>
<keyword evidence="1" id="KW-1133">Transmembrane helix</keyword>
<organism evidence="3 4">
    <name type="scientific">Propioniciclava sinopodophylli</name>
    <dbReference type="NCBI Taxonomy" id="1837344"/>
    <lineage>
        <taxon>Bacteria</taxon>
        <taxon>Bacillati</taxon>
        <taxon>Actinomycetota</taxon>
        <taxon>Actinomycetes</taxon>
        <taxon>Propionibacteriales</taxon>
        <taxon>Propionibacteriaceae</taxon>
        <taxon>Propioniciclava</taxon>
    </lineage>
</organism>
<dbReference type="EMBL" id="SDMQ01000013">
    <property type="protein sequence ID" value="TBT83177.1"/>
    <property type="molecule type" value="Genomic_DNA"/>
</dbReference>
<keyword evidence="4" id="KW-1185">Reference proteome</keyword>
<accession>A0A4Q9KBH4</accession>
<evidence type="ECO:0000256" key="1">
    <source>
        <dbReference type="SAM" id="Phobius"/>
    </source>
</evidence>
<dbReference type="AlphaFoldDB" id="A0A4Q9KBH4"/>
<gene>
    <name evidence="3" type="ORF">ET989_11920</name>
</gene>
<dbReference type="Pfam" id="PF08666">
    <property type="entry name" value="SAF"/>
    <property type="match status" value="1"/>
</dbReference>
<evidence type="ECO:0000313" key="4">
    <source>
        <dbReference type="Proteomes" id="UP000292373"/>
    </source>
</evidence>
<dbReference type="OrthoDB" id="3638307at2"/>
<feature type="transmembrane region" description="Helical" evidence="1">
    <location>
        <begin position="20"/>
        <end position="43"/>
    </location>
</feature>
<reference evidence="3 4" key="1">
    <citation type="submission" date="2019-01" db="EMBL/GenBank/DDBJ databases">
        <title>Lactibacter flavus gen. nov., sp. nov., a novel bacterium of the family Propionibacteriaceae isolated from raw milk and dairy products.</title>
        <authorList>
            <person name="Huptas C."/>
            <person name="Wenning M."/>
            <person name="Breitenwieser F."/>
            <person name="Doll E."/>
            <person name="Von Neubeck M."/>
            <person name="Busse H.-J."/>
            <person name="Scherer S."/>
        </authorList>
    </citation>
    <scope>NUCLEOTIDE SEQUENCE [LARGE SCALE GENOMIC DNA]</scope>
    <source>
        <strain evidence="3 4">KCTC 33808</strain>
    </source>
</reference>